<dbReference type="SUPFAM" id="SSF54001">
    <property type="entry name" value="Cysteine proteinases"/>
    <property type="match status" value="1"/>
</dbReference>
<evidence type="ECO:0000256" key="1">
    <source>
        <dbReference type="ARBA" id="ARBA00008455"/>
    </source>
</evidence>
<dbReference type="Proteomes" id="UP000054498">
    <property type="component" value="Unassembled WGS sequence"/>
</dbReference>
<evidence type="ECO:0000313" key="3">
    <source>
        <dbReference type="EMBL" id="KIY98102.1"/>
    </source>
</evidence>
<dbReference type="GO" id="GO:0008239">
    <property type="term" value="F:dipeptidyl-peptidase activity"/>
    <property type="evidence" value="ECO:0007669"/>
    <property type="project" value="UniProtKB-EC"/>
</dbReference>
<feature type="domain" description="Peptidase C1A papain C-terminal" evidence="2">
    <location>
        <begin position="170"/>
        <end position="395"/>
    </location>
</feature>
<reference evidence="3 4" key="1">
    <citation type="journal article" date="2013" name="BMC Genomics">
        <title>Reconstruction of the lipid metabolism for the microalga Monoraphidium neglectum from its genome sequence reveals characteristics suitable for biofuel production.</title>
        <authorList>
            <person name="Bogen C."/>
            <person name="Al-Dilaimi A."/>
            <person name="Albersmeier A."/>
            <person name="Wichmann J."/>
            <person name="Grundmann M."/>
            <person name="Rupp O."/>
            <person name="Lauersen K.J."/>
            <person name="Blifernez-Klassen O."/>
            <person name="Kalinowski J."/>
            <person name="Goesmann A."/>
            <person name="Mussgnug J.H."/>
            <person name="Kruse O."/>
        </authorList>
    </citation>
    <scope>NUCLEOTIDE SEQUENCE [LARGE SCALE GENOMIC DNA]</scope>
    <source>
        <strain evidence="3 4">SAG 48.87</strain>
    </source>
</reference>
<comment type="similarity">
    <text evidence="1">Belongs to the peptidase C1 family.</text>
</comment>
<keyword evidence="3" id="KW-0378">Hydrolase</keyword>
<organism evidence="3 4">
    <name type="scientific">Monoraphidium neglectum</name>
    <dbReference type="NCBI Taxonomy" id="145388"/>
    <lineage>
        <taxon>Eukaryota</taxon>
        <taxon>Viridiplantae</taxon>
        <taxon>Chlorophyta</taxon>
        <taxon>core chlorophytes</taxon>
        <taxon>Chlorophyceae</taxon>
        <taxon>CS clade</taxon>
        <taxon>Sphaeropleales</taxon>
        <taxon>Selenastraceae</taxon>
        <taxon>Monoraphidium</taxon>
    </lineage>
</organism>
<dbReference type="AlphaFoldDB" id="A0A0D2JF24"/>
<dbReference type="GO" id="GO:0006508">
    <property type="term" value="P:proteolysis"/>
    <property type="evidence" value="ECO:0007669"/>
    <property type="project" value="InterPro"/>
</dbReference>
<dbReference type="EMBL" id="KK102311">
    <property type="protein sequence ID" value="KIY98102.1"/>
    <property type="molecule type" value="Genomic_DNA"/>
</dbReference>
<dbReference type="SMART" id="SM00645">
    <property type="entry name" value="Pept_C1"/>
    <property type="match status" value="1"/>
</dbReference>
<sequence length="399" mass="42320">MFYRVAHAYITRSFLFRAAPLESQPGATEAAVAAEKAAVRAALADPDAAFAAHAAALGAARDALKVAGRAAPPHMAVLADPANLGKYKSAFKKALKTIAALNARSGPSLAYGITPFVHMPHEEFAAAYLGGKRAPPVGGPMVADRAGRRAAFTCIRNHPWTSSGLAALKAHSAVDWRTSTPRAVTSIKNQDSCGSCVVFANIAALEAAYIISKNNTKQGAAITYANTDLSEQDQMDCLEGDACRGADGYEYIDNAICNGVAKESDDPYVGDDNDKCKEVPRAKSGVVGYTFVPGNIADVTRALSHNVISIGVAADRNFQYYRAGVLGCTKSGSLNHETALIAYTEGVQSDQGPMKVFTAKNSWDTYWGEDGFFRFRADCPYPGSLGMFADPYLTVPIRG</sequence>
<dbReference type="GO" id="GO:0008234">
    <property type="term" value="F:cysteine-type peptidase activity"/>
    <property type="evidence" value="ECO:0007669"/>
    <property type="project" value="InterPro"/>
</dbReference>
<evidence type="ECO:0000313" key="4">
    <source>
        <dbReference type="Proteomes" id="UP000054498"/>
    </source>
</evidence>
<dbReference type="KEGG" id="mng:MNEG_9860"/>
<dbReference type="CDD" id="cd02248">
    <property type="entry name" value="Peptidase_C1A"/>
    <property type="match status" value="1"/>
</dbReference>
<dbReference type="RefSeq" id="XP_013897122.1">
    <property type="nucleotide sequence ID" value="XM_014041668.1"/>
</dbReference>
<name>A0A0D2JF24_9CHLO</name>
<dbReference type="PANTHER" id="PTHR12411">
    <property type="entry name" value="CYSTEINE PROTEASE FAMILY C1-RELATED"/>
    <property type="match status" value="1"/>
</dbReference>
<dbReference type="GeneID" id="25742735"/>
<proteinExistence type="inferred from homology"/>
<dbReference type="InterPro" id="IPR000668">
    <property type="entry name" value="Peptidase_C1A_C"/>
</dbReference>
<dbReference type="InterPro" id="IPR039417">
    <property type="entry name" value="Peptidase_C1A_papain-like"/>
</dbReference>
<accession>A0A0D2JF24</accession>
<keyword evidence="4" id="KW-1185">Reference proteome</keyword>
<dbReference type="Gene3D" id="3.90.70.10">
    <property type="entry name" value="Cysteine proteinases"/>
    <property type="match status" value="1"/>
</dbReference>
<dbReference type="InterPro" id="IPR038765">
    <property type="entry name" value="Papain-like_cys_pep_sf"/>
</dbReference>
<dbReference type="OrthoDB" id="544592at2759"/>
<dbReference type="EC" id="3.4.14.1" evidence="3"/>
<gene>
    <name evidence="3" type="ORF">MNEG_9860</name>
</gene>
<dbReference type="Pfam" id="PF00112">
    <property type="entry name" value="Peptidase_C1"/>
    <property type="match status" value="1"/>
</dbReference>
<protein>
    <submittedName>
        <fullName evidence="3">Cathepsin C</fullName>
        <ecNumber evidence="3">3.4.14.1</ecNumber>
    </submittedName>
</protein>
<dbReference type="STRING" id="145388.A0A0D2JF24"/>
<dbReference type="InterPro" id="IPR013128">
    <property type="entry name" value="Peptidase_C1A"/>
</dbReference>
<evidence type="ECO:0000259" key="2">
    <source>
        <dbReference type="SMART" id="SM00645"/>
    </source>
</evidence>